<evidence type="ECO:0000256" key="3">
    <source>
        <dbReference type="RuleBase" id="RU000682"/>
    </source>
</evidence>
<dbReference type="SUPFAM" id="SSF46689">
    <property type="entry name" value="Homeodomain-like"/>
    <property type="match status" value="1"/>
</dbReference>
<dbReference type="PANTHER" id="PTHR46777">
    <property type="entry name" value="WUSCHEL-RELATED HOMEOBOX 13"/>
    <property type="match status" value="1"/>
</dbReference>
<dbReference type="InterPro" id="IPR001356">
    <property type="entry name" value="HD"/>
</dbReference>
<keyword evidence="2 3" id="KW-0371">Homeobox</keyword>
<dbReference type="InterPro" id="IPR009057">
    <property type="entry name" value="Homeodomain-like_sf"/>
</dbReference>
<evidence type="ECO:0000259" key="5">
    <source>
        <dbReference type="PROSITE" id="PS50071"/>
    </source>
</evidence>
<evidence type="ECO:0000313" key="7">
    <source>
        <dbReference type="Proteomes" id="UP001174677"/>
    </source>
</evidence>
<feature type="compositionally biased region" description="Basic and acidic residues" evidence="4">
    <location>
        <begin position="150"/>
        <end position="160"/>
    </location>
</feature>
<feature type="region of interest" description="Disordered" evidence="4">
    <location>
        <begin position="137"/>
        <end position="160"/>
    </location>
</feature>
<evidence type="ECO:0000313" key="6">
    <source>
        <dbReference type="EMBL" id="KAJ9165848.1"/>
    </source>
</evidence>
<dbReference type="CDD" id="cd00086">
    <property type="entry name" value="homeodomain"/>
    <property type="match status" value="1"/>
</dbReference>
<feature type="domain" description="Homeobox" evidence="5">
    <location>
        <begin position="72"/>
        <end position="137"/>
    </location>
</feature>
<sequence length="210" mass="23925">MEEGQYQNGFLVGGGLGVKVMTDEQLEMLRKQISVYATICESLVQMHQAISDPQDFAGNPYCGPFSPYAFQMIPSRQRWAPKPAQLQMLESIFEQSSATPERQSIREITNQLAVHGPISETNVYNWFQNRRARSKRKQAALPPIPNDHVYSAKDQKTKPDDTHVDENLALMLNHMYFQGPDIGGIDRLIGQTEVPVSYNSYLQMEEHDDY</sequence>
<organism evidence="6 7">
    <name type="scientific">Hevea brasiliensis</name>
    <name type="common">Para rubber tree</name>
    <name type="synonym">Siphonia brasiliensis</name>
    <dbReference type="NCBI Taxonomy" id="3981"/>
    <lineage>
        <taxon>Eukaryota</taxon>
        <taxon>Viridiplantae</taxon>
        <taxon>Streptophyta</taxon>
        <taxon>Embryophyta</taxon>
        <taxon>Tracheophyta</taxon>
        <taxon>Spermatophyta</taxon>
        <taxon>Magnoliopsida</taxon>
        <taxon>eudicotyledons</taxon>
        <taxon>Gunneridae</taxon>
        <taxon>Pentapetalae</taxon>
        <taxon>rosids</taxon>
        <taxon>fabids</taxon>
        <taxon>Malpighiales</taxon>
        <taxon>Euphorbiaceae</taxon>
        <taxon>Crotonoideae</taxon>
        <taxon>Micrandreae</taxon>
        <taxon>Hevea</taxon>
    </lineage>
</organism>
<name>A0ABQ9LGU4_HEVBR</name>
<dbReference type="EMBL" id="JARPOI010000012">
    <property type="protein sequence ID" value="KAJ9165848.1"/>
    <property type="molecule type" value="Genomic_DNA"/>
</dbReference>
<keyword evidence="2 3" id="KW-0238">DNA-binding</keyword>
<keyword evidence="7" id="KW-1185">Reference proteome</keyword>
<comment type="subcellular location">
    <subcellularLocation>
        <location evidence="1 2 3">Nucleus</location>
    </subcellularLocation>
</comment>
<gene>
    <name evidence="6" type="ORF">P3X46_020672</name>
</gene>
<dbReference type="SMART" id="SM00389">
    <property type="entry name" value="HOX"/>
    <property type="match status" value="1"/>
</dbReference>
<dbReference type="Proteomes" id="UP001174677">
    <property type="component" value="Chromosome 12"/>
</dbReference>
<comment type="caution">
    <text evidence="6">The sequence shown here is derived from an EMBL/GenBank/DDBJ whole genome shotgun (WGS) entry which is preliminary data.</text>
</comment>
<feature type="DNA-binding region" description="Homeobox" evidence="2">
    <location>
        <begin position="74"/>
        <end position="138"/>
    </location>
</feature>
<protein>
    <recommendedName>
        <fullName evidence="5">Homeobox domain-containing protein</fullName>
    </recommendedName>
</protein>
<dbReference type="PANTHER" id="PTHR46777:SF13">
    <property type="entry name" value="HOMEOBOX DOMAIN-CONTAINING PROTEIN"/>
    <property type="match status" value="1"/>
</dbReference>
<keyword evidence="2 3" id="KW-0539">Nucleus</keyword>
<evidence type="ECO:0000256" key="1">
    <source>
        <dbReference type="ARBA" id="ARBA00004123"/>
    </source>
</evidence>
<reference evidence="6 7" key="1">
    <citation type="journal article" date="2023" name="Plant Biotechnol. J.">
        <title>Chromosome-level wild Hevea brasiliensis genome provides new tools for genomic-assisted breeding and valuable loci to elevate rubber yield.</title>
        <authorList>
            <person name="Cheng H."/>
            <person name="Song X."/>
            <person name="Hu Y."/>
            <person name="Wu T."/>
            <person name="Yang Q."/>
            <person name="An Z."/>
            <person name="Feng S."/>
            <person name="Deng Z."/>
            <person name="Wu W."/>
            <person name="Zeng X."/>
            <person name="Tu M."/>
            <person name="Wang X."/>
            <person name="Huang H."/>
        </authorList>
    </citation>
    <scope>NUCLEOTIDE SEQUENCE [LARGE SCALE GENOMIC DNA]</scope>
    <source>
        <strain evidence="6">MT/VB/25A 57/8</strain>
    </source>
</reference>
<dbReference type="InterPro" id="IPR044559">
    <property type="entry name" value="WOX13-like"/>
</dbReference>
<dbReference type="Gene3D" id="1.10.10.60">
    <property type="entry name" value="Homeodomain-like"/>
    <property type="match status" value="1"/>
</dbReference>
<accession>A0ABQ9LGU4</accession>
<evidence type="ECO:0000256" key="4">
    <source>
        <dbReference type="SAM" id="MobiDB-lite"/>
    </source>
</evidence>
<dbReference type="Pfam" id="PF00046">
    <property type="entry name" value="Homeodomain"/>
    <property type="match status" value="1"/>
</dbReference>
<proteinExistence type="predicted"/>
<evidence type="ECO:0000256" key="2">
    <source>
        <dbReference type="PROSITE-ProRule" id="PRU00108"/>
    </source>
</evidence>
<dbReference type="PROSITE" id="PS50071">
    <property type="entry name" value="HOMEOBOX_2"/>
    <property type="match status" value="1"/>
</dbReference>